<protein>
    <submittedName>
        <fullName evidence="3">Uncharacterized protein</fullName>
    </submittedName>
</protein>
<organism evidence="3 4">
    <name type="scientific">Rhypophila decipiens</name>
    <dbReference type="NCBI Taxonomy" id="261697"/>
    <lineage>
        <taxon>Eukaryota</taxon>
        <taxon>Fungi</taxon>
        <taxon>Dikarya</taxon>
        <taxon>Ascomycota</taxon>
        <taxon>Pezizomycotina</taxon>
        <taxon>Sordariomycetes</taxon>
        <taxon>Sordariomycetidae</taxon>
        <taxon>Sordariales</taxon>
        <taxon>Naviculisporaceae</taxon>
        <taxon>Rhypophila</taxon>
    </lineage>
</organism>
<name>A0AAN6XXC8_9PEZI</name>
<feature type="transmembrane region" description="Helical" evidence="1">
    <location>
        <begin position="255"/>
        <end position="278"/>
    </location>
</feature>
<keyword evidence="1" id="KW-0812">Transmembrane</keyword>
<keyword evidence="1" id="KW-1133">Transmembrane helix</keyword>
<feature type="chain" id="PRO_5042970242" evidence="2">
    <location>
        <begin position="24"/>
        <end position="637"/>
    </location>
</feature>
<keyword evidence="1" id="KW-0472">Membrane</keyword>
<feature type="transmembrane region" description="Helical" evidence="1">
    <location>
        <begin position="459"/>
        <end position="482"/>
    </location>
</feature>
<dbReference type="Proteomes" id="UP001301769">
    <property type="component" value="Unassembled WGS sequence"/>
</dbReference>
<keyword evidence="4" id="KW-1185">Reference proteome</keyword>
<feature type="transmembrane region" description="Helical" evidence="1">
    <location>
        <begin position="128"/>
        <end position="153"/>
    </location>
</feature>
<evidence type="ECO:0000256" key="2">
    <source>
        <dbReference type="SAM" id="SignalP"/>
    </source>
</evidence>
<feature type="transmembrane region" description="Helical" evidence="1">
    <location>
        <begin position="488"/>
        <end position="511"/>
    </location>
</feature>
<proteinExistence type="predicted"/>
<feature type="transmembrane region" description="Helical" evidence="1">
    <location>
        <begin position="523"/>
        <end position="542"/>
    </location>
</feature>
<evidence type="ECO:0000256" key="1">
    <source>
        <dbReference type="SAM" id="Phobius"/>
    </source>
</evidence>
<gene>
    <name evidence="3" type="ORF">QBC37DRAFT_68968</name>
</gene>
<reference evidence="3" key="2">
    <citation type="submission" date="2023-05" db="EMBL/GenBank/DDBJ databases">
        <authorList>
            <consortium name="Lawrence Berkeley National Laboratory"/>
            <person name="Steindorff A."/>
            <person name="Hensen N."/>
            <person name="Bonometti L."/>
            <person name="Westerberg I."/>
            <person name="Brannstrom I.O."/>
            <person name="Guillou S."/>
            <person name="Cros-Aarteil S."/>
            <person name="Calhoun S."/>
            <person name="Haridas S."/>
            <person name="Kuo A."/>
            <person name="Mondo S."/>
            <person name="Pangilinan J."/>
            <person name="Riley R."/>
            <person name="Labutti K."/>
            <person name="Andreopoulos B."/>
            <person name="Lipzen A."/>
            <person name="Chen C."/>
            <person name="Yanf M."/>
            <person name="Daum C."/>
            <person name="Ng V."/>
            <person name="Clum A."/>
            <person name="Ohm R."/>
            <person name="Martin F."/>
            <person name="Silar P."/>
            <person name="Natvig D."/>
            <person name="Lalanne C."/>
            <person name="Gautier V."/>
            <person name="Ament-Velasquez S.L."/>
            <person name="Kruys A."/>
            <person name="Hutchinson M.I."/>
            <person name="Powell A.J."/>
            <person name="Barry K."/>
            <person name="Miller A.N."/>
            <person name="Grigoriev I.V."/>
            <person name="Debuchy R."/>
            <person name="Gladieux P."/>
            <person name="Thoren M.H."/>
            <person name="Johannesson H."/>
        </authorList>
    </citation>
    <scope>NUCLEOTIDE SEQUENCE</scope>
    <source>
        <strain evidence="3">PSN293</strain>
    </source>
</reference>
<dbReference type="AlphaFoldDB" id="A0AAN6XXC8"/>
<feature type="signal peptide" evidence="2">
    <location>
        <begin position="1"/>
        <end position="23"/>
    </location>
</feature>
<comment type="caution">
    <text evidence="3">The sequence shown here is derived from an EMBL/GenBank/DDBJ whole genome shotgun (WGS) entry which is preliminary data.</text>
</comment>
<dbReference type="EMBL" id="MU858234">
    <property type="protein sequence ID" value="KAK4208653.1"/>
    <property type="molecule type" value="Genomic_DNA"/>
</dbReference>
<accession>A0AAN6XXC8</accession>
<reference evidence="3" key="1">
    <citation type="journal article" date="2023" name="Mol. Phylogenet. Evol.">
        <title>Genome-scale phylogeny and comparative genomics of the fungal order Sordariales.</title>
        <authorList>
            <person name="Hensen N."/>
            <person name="Bonometti L."/>
            <person name="Westerberg I."/>
            <person name="Brannstrom I.O."/>
            <person name="Guillou S."/>
            <person name="Cros-Aarteil S."/>
            <person name="Calhoun S."/>
            <person name="Haridas S."/>
            <person name="Kuo A."/>
            <person name="Mondo S."/>
            <person name="Pangilinan J."/>
            <person name="Riley R."/>
            <person name="LaButti K."/>
            <person name="Andreopoulos B."/>
            <person name="Lipzen A."/>
            <person name="Chen C."/>
            <person name="Yan M."/>
            <person name="Daum C."/>
            <person name="Ng V."/>
            <person name="Clum A."/>
            <person name="Steindorff A."/>
            <person name="Ohm R.A."/>
            <person name="Martin F."/>
            <person name="Silar P."/>
            <person name="Natvig D.O."/>
            <person name="Lalanne C."/>
            <person name="Gautier V."/>
            <person name="Ament-Velasquez S.L."/>
            <person name="Kruys A."/>
            <person name="Hutchinson M.I."/>
            <person name="Powell A.J."/>
            <person name="Barry K."/>
            <person name="Miller A.N."/>
            <person name="Grigoriev I.V."/>
            <person name="Debuchy R."/>
            <person name="Gladieux P."/>
            <person name="Hiltunen Thoren M."/>
            <person name="Johannesson H."/>
        </authorList>
    </citation>
    <scope>NUCLEOTIDE SEQUENCE</scope>
    <source>
        <strain evidence="3">PSN293</strain>
    </source>
</reference>
<keyword evidence="2" id="KW-0732">Signal</keyword>
<feature type="transmembrane region" description="Helical" evidence="1">
    <location>
        <begin position="290"/>
        <end position="308"/>
    </location>
</feature>
<sequence>MLHHRRPILALILAGTAVIQVRAAQNWTRCGETVGDIIHGRASMFVDGVNITNLTISQYLYTGPVTRLEARYPREDFLTVTYEGCNKLCSTDIAFYEPETAISLVSNWIFPLNILLSLPFESLHEGKFHITLIAILNWLGSPQTALTATIFNFRQLRQSHRRVMRDAAHHNSHLLYAAFFVLCSINQFHIDPLVLQGAPGGEATRMLKAMVYGVLRPLSDERTADGTAPAQDVELTRQLLVQVAFQLRMLRRRGVIPMLANLGTFLVAFVFSVVLAFASLGDGSNSNFSLAFGLLVTWLPLLVVFTIVDRNPISSERTAEIISRWLYNVEAVKAWAAAARNERPPPVITLLPLLDASTPAVVDTPSMMSPGSLAPKPEAAVSTVEIPQANVKWWQLKTKIPSDLQVQHFIGQGRKIQYCGLPHAFLEVTKSVELSDAAPSELDGHAMAVAEELRGGKPLAWYVVAVLSFLLVWTAIMSAFVVSFNAPVVGLGCRTLTYLIFGIFSSVPWAIHFQKRPPRPLIYLSYLCNTVAILAVLTVVLFQVTGLASNCFCKSSVISRPAGLGGYVDFETYSFYTTHFNVIPFWTAGAVVGGMVPTIAFVVALFWWVKCRQIWKANERTRNYPVYAVKACTDWLQ</sequence>
<evidence type="ECO:0000313" key="3">
    <source>
        <dbReference type="EMBL" id="KAK4208653.1"/>
    </source>
</evidence>
<evidence type="ECO:0000313" key="4">
    <source>
        <dbReference type="Proteomes" id="UP001301769"/>
    </source>
</evidence>
<feature type="transmembrane region" description="Helical" evidence="1">
    <location>
        <begin position="583"/>
        <end position="609"/>
    </location>
</feature>